<feature type="region of interest" description="Disordered" evidence="5">
    <location>
        <begin position="406"/>
        <end position="457"/>
    </location>
</feature>
<feature type="signal peptide" evidence="6">
    <location>
        <begin position="1"/>
        <end position="24"/>
    </location>
</feature>
<dbReference type="GO" id="GO:0090729">
    <property type="term" value="F:toxin activity"/>
    <property type="evidence" value="ECO:0007669"/>
    <property type="project" value="UniProtKB-KW"/>
</dbReference>
<dbReference type="SUPFAM" id="SSF56399">
    <property type="entry name" value="ADP-ribosylation"/>
    <property type="match status" value="1"/>
</dbReference>
<evidence type="ECO:0000256" key="5">
    <source>
        <dbReference type="SAM" id="MobiDB-lite"/>
    </source>
</evidence>
<feature type="compositionally biased region" description="Basic and acidic residues" evidence="5">
    <location>
        <begin position="427"/>
        <end position="453"/>
    </location>
</feature>
<evidence type="ECO:0000256" key="1">
    <source>
        <dbReference type="ARBA" id="ARBA00022656"/>
    </source>
</evidence>
<keyword evidence="3" id="KW-0843">Virulence</keyword>
<reference evidence="7 8" key="1">
    <citation type="journal article" date="2020" name="G3 (Bethesda)">
        <title>Genetic Underpinnings of Host Manipulation by Ophiocordyceps as Revealed by Comparative Transcriptomics.</title>
        <authorList>
            <person name="Will I."/>
            <person name="Das B."/>
            <person name="Trinh T."/>
            <person name="Brachmann A."/>
            <person name="Ohm R.A."/>
            <person name="de Bekker C."/>
        </authorList>
    </citation>
    <scope>NUCLEOTIDE SEQUENCE [LARGE SCALE GENOMIC DNA]</scope>
    <source>
        <strain evidence="7 8">EC05</strain>
    </source>
</reference>
<dbReference type="Pfam" id="PF01375">
    <property type="entry name" value="Enterotoxin_a"/>
    <property type="match status" value="1"/>
</dbReference>
<dbReference type="Proteomes" id="UP000562929">
    <property type="component" value="Unassembled WGS sequence"/>
</dbReference>
<dbReference type="AlphaFoldDB" id="A0A8H4Q0X4"/>
<keyword evidence="1" id="KW-0800">Toxin</keyword>
<protein>
    <submittedName>
        <fullName evidence="7">Heat-labile enterotoxin IIB, A chain</fullName>
    </submittedName>
</protein>
<evidence type="ECO:0000313" key="8">
    <source>
        <dbReference type="Proteomes" id="UP000562929"/>
    </source>
</evidence>
<keyword evidence="2 6" id="KW-0732">Signal</keyword>
<evidence type="ECO:0000256" key="2">
    <source>
        <dbReference type="ARBA" id="ARBA00022729"/>
    </source>
</evidence>
<name>A0A8H4Q0X4_9HYPO</name>
<organism evidence="7 8">
    <name type="scientific">Ophiocordyceps camponoti-floridani</name>
    <dbReference type="NCBI Taxonomy" id="2030778"/>
    <lineage>
        <taxon>Eukaryota</taxon>
        <taxon>Fungi</taxon>
        <taxon>Dikarya</taxon>
        <taxon>Ascomycota</taxon>
        <taxon>Pezizomycotina</taxon>
        <taxon>Sordariomycetes</taxon>
        <taxon>Hypocreomycetidae</taxon>
        <taxon>Hypocreales</taxon>
        <taxon>Ophiocordycipitaceae</taxon>
        <taxon>Ophiocordyceps</taxon>
    </lineage>
</organism>
<evidence type="ECO:0000256" key="6">
    <source>
        <dbReference type="SAM" id="SignalP"/>
    </source>
</evidence>
<dbReference type="EMBL" id="JAACLJ010000009">
    <property type="protein sequence ID" value="KAF4581098.1"/>
    <property type="molecule type" value="Genomic_DNA"/>
</dbReference>
<keyword evidence="4" id="KW-1015">Disulfide bond</keyword>
<comment type="caution">
    <text evidence="7">The sequence shown here is derived from an EMBL/GenBank/DDBJ whole genome shotgun (WGS) entry which is preliminary data.</text>
</comment>
<evidence type="ECO:0000313" key="7">
    <source>
        <dbReference type="EMBL" id="KAF4581098.1"/>
    </source>
</evidence>
<sequence>MKHSQLFPVICMTALLCPIHCTTANVSIPGLSKRQEAPPVVPKLERIERDAEKPKICLRGEIIRTPEQVEAAGGFYARGWKVRDNIPPAAQEVASSLYSHAKGDALPCSLYISGTTDAKTALASARIEKLPDDVGHVYRFRATKKTVDMNRSLGKYSPFPEQFEQSTIGFISWEDVEGHYVITNDMVSDDKKKKALVRNLQEGTQEGFVPNPKYRPKSAGTTGSGASPQLAGFPEHHTAWSEKKWKPFKDKSVKETLQSMTQFLCRSRKRDLSCLARVAPKPVPSKVSRTRERKYRNAARVLMRGHGRIGPDDISSAFDFFFTMSDHNARHVICYSDEVEPDGSCPLPEGYTSNSKVAEEVARWSNSEIAERIAYGPPPKVIDRWSNTDILDMQWAKIRQAWHLKAKKDSAPPQVETWESPNPDPPQTKDHRDHKPFDFESTYTDRSKTEGKPPKVTSCNSKDFWSVSSQTLDDVKQGRLACGHANGDPHHYWRWLHRCQIQHCQPSAKGEVHCSDIPVDTTAWDDGEKGYGSKVMGSDRLMRLHDDFGHSGVLPPEQHQDWIIPCAITTKPETTTHKQQPPPPTNNNNNNNNNPSYQTQTPTHRIQEAINSTRRWHRDHKTTPLSEADFVARYLRQQSKRDPPMAVLIQRALRRRVRGRYRRGEGRPASLDDFCRAVVWRDVIETVERVLVREGGVHEALGG</sequence>
<accession>A0A8H4Q0X4</accession>
<dbReference type="InterPro" id="IPR001144">
    <property type="entry name" value="Enterotoxin_A"/>
</dbReference>
<evidence type="ECO:0000256" key="4">
    <source>
        <dbReference type="ARBA" id="ARBA00023157"/>
    </source>
</evidence>
<feature type="region of interest" description="Disordered" evidence="5">
    <location>
        <begin position="573"/>
        <end position="603"/>
    </location>
</feature>
<feature type="region of interest" description="Disordered" evidence="5">
    <location>
        <begin position="205"/>
        <end position="227"/>
    </location>
</feature>
<feature type="chain" id="PRO_5034954049" evidence="6">
    <location>
        <begin position="25"/>
        <end position="703"/>
    </location>
</feature>
<dbReference type="OrthoDB" id="4928190at2759"/>
<dbReference type="Gene3D" id="3.90.210.10">
    <property type="entry name" value="Heat-Labile Enterotoxin, subunit A"/>
    <property type="match status" value="1"/>
</dbReference>
<keyword evidence="8" id="KW-1185">Reference proteome</keyword>
<proteinExistence type="predicted"/>
<feature type="compositionally biased region" description="Low complexity" evidence="5">
    <location>
        <begin position="586"/>
        <end position="603"/>
    </location>
</feature>
<gene>
    <name evidence="7" type="ORF">GQ602_007235</name>
</gene>
<evidence type="ECO:0000256" key="3">
    <source>
        <dbReference type="ARBA" id="ARBA00023026"/>
    </source>
</evidence>